<dbReference type="SUPFAM" id="SSF52151">
    <property type="entry name" value="FabD/lysophospholipase-like"/>
    <property type="match status" value="1"/>
</dbReference>
<dbReference type="InterPro" id="IPR001917">
    <property type="entry name" value="Aminotrans_II_pyridoxalP_BS"/>
</dbReference>
<dbReference type="Pfam" id="PF00698">
    <property type="entry name" value="Acyl_transf_1"/>
    <property type="match status" value="1"/>
</dbReference>
<evidence type="ECO:0000256" key="7">
    <source>
        <dbReference type="SAM" id="MobiDB-lite"/>
    </source>
</evidence>
<evidence type="ECO:0000256" key="5">
    <source>
        <dbReference type="ARBA" id="ARBA00022898"/>
    </source>
</evidence>
<dbReference type="Gene3D" id="3.40.366.10">
    <property type="entry name" value="Malonyl-Coenzyme A Acyl Carrier Protein, domain 2"/>
    <property type="match status" value="1"/>
</dbReference>
<dbReference type="CDD" id="cd06454">
    <property type="entry name" value="KBL_like"/>
    <property type="match status" value="1"/>
</dbReference>
<dbReference type="Pfam" id="PF22621">
    <property type="entry name" value="CurL-like_PKS_C"/>
    <property type="match status" value="1"/>
</dbReference>
<dbReference type="GO" id="GO:0005737">
    <property type="term" value="C:cytoplasm"/>
    <property type="evidence" value="ECO:0007669"/>
    <property type="project" value="TreeGrafter"/>
</dbReference>
<dbReference type="GO" id="GO:0071770">
    <property type="term" value="P:DIM/DIP cell wall layer assembly"/>
    <property type="evidence" value="ECO:0007669"/>
    <property type="project" value="TreeGrafter"/>
</dbReference>
<dbReference type="Pfam" id="PF00550">
    <property type="entry name" value="PP-binding"/>
    <property type="match status" value="1"/>
</dbReference>
<keyword evidence="3" id="KW-0597">Phosphoprotein</keyword>
<dbReference type="Gene3D" id="3.40.640.10">
    <property type="entry name" value="Type I PLP-dependent aspartate aminotransferase-like (Major domain)"/>
    <property type="match status" value="1"/>
</dbReference>
<dbReference type="SUPFAM" id="SSF55048">
    <property type="entry name" value="Probable ACP-binding domain of malonyl-CoA ACP transacylase"/>
    <property type="match status" value="1"/>
</dbReference>
<evidence type="ECO:0000256" key="1">
    <source>
        <dbReference type="ARBA" id="ARBA00001933"/>
    </source>
</evidence>
<feature type="domain" description="Ketosynthase family 3 (KS3)" evidence="8">
    <location>
        <begin position="1"/>
        <end position="419"/>
    </location>
</feature>
<evidence type="ECO:0000313" key="9">
    <source>
        <dbReference type="EMBL" id="PWV81006.1"/>
    </source>
</evidence>
<dbReference type="InterPro" id="IPR014043">
    <property type="entry name" value="Acyl_transferase_dom"/>
</dbReference>
<accession>A0A317NZY2</accession>
<dbReference type="SUPFAM" id="SSF53901">
    <property type="entry name" value="Thiolase-like"/>
    <property type="match status" value="1"/>
</dbReference>
<dbReference type="InterPro" id="IPR015421">
    <property type="entry name" value="PyrdxlP-dep_Trfase_major"/>
</dbReference>
<proteinExistence type="predicted"/>
<evidence type="ECO:0000313" key="10">
    <source>
        <dbReference type="Proteomes" id="UP000246410"/>
    </source>
</evidence>
<dbReference type="InterPro" id="IPR001227">
    <property type="entry name" value="Ac_transferase_dom_sf"/>
</dbReference>
<dbReference type="SUPFAM" id="SSF53383">
    <property type="entry name" value="PLP-dependent transferases"/>
    <property type="match status" value="1"/>
</dbReference>
<dbReference type="GO" id="GO:0005886">
    <property type="term" value="C:plasma membrane"/>
    <property type="evidence" value="ECO:0007669"/>
    <property type="project" value="TreeGrafter"/>
</dbReference>
<comment type="cofactor">
    <cofactor evidence="1">
        <name>pyridoxal 5'-phosphate</name>
        <dbReference type="ChEBI" id="CHEBI:597326"/>
    </cofactor>
</comment>
<dbReference type="PROSITE" id="PS00599">
    <property type="entry name" value="AA_TRANSFER_CLASS_2"/>
    <property type="match status" value="1"/>
</dbReference>
<dbReference type="GO" id="GO:0004312">
    <property type="term" value="F:fatty acid synthase activity"/>
    <property type="evidence" value="ECO:0007669"/>
    <property type="project" value="TreeGrafter"/>
</dbReference>
<dbReference type="GO" id="GO:0030170">
    <property type="term" value="F:pyridoxal phosphate binding"/>
    <property type="evidence" value="ECO:0007669"/>
    <property type="project" value="InterPro"/>
</dbReference>
<keyword evidence="2" id="KW-0596">Phosphopantetheine</keyword>
<gene>
    <name evidence="9" type="ORF">DFR69_101342</name>
</gene>
<evidence type="ECO:0000259" key="8">
    <source>
        <dbReference type="PROSITE" id="PS52004"/>
    </source>
</evidence>
<feature type="compositionally biased region" description="Low complexity" evidence="7">
    <location>
        <begin position="900"/>
        <end position="909"/>
    </location>
</feature>
<evidence type="ECO:0000256" key="6">
    <source>
        <dbReference type="ARBA" id="ARBA00023268"/>
    </source>
</evidence>
<dbReference type="Proteomes" id="UP000246410">
    <property type="component" value="Unassembled WGS sequence"/>
</dbReference>
<sequence>MTDIAIVGMDCRFPQAADPAALWQLLLDGRDAISTVPANRWHAEDFHDPAGGPGTINTHRGGFIADADAFDHEFFGITPHEAETMDPQQRLLLQASWRAFEDATLDPRAQSGSRTGVYIGVMANEWANLRMSDYAAITPQHGSGNGYFMTANRLSYQLDLRGPSLAVDTACSSSLVAVHLACAALASGECEQALAGGVNLVLTPAVGVFYTQAGLSAPDARCKPFSADADGIVRGEGVAVLVLRRLADAQSEGLPIYAVIKGSAVNSDGRSNGITAPSRWAQQQVIAEASRRAGVEAGAVDFLEAHGTGTVLGDMIEVKALGALHGRDRARPCGIGSIKGNLGHTEGAAGVAGLIKVALSLHHGVVAPTRFADRENPRLQLARHGLRLLAEPMPLAGPAVAGVSGFGIGGTNAHLVLASAPVDEASAPGGGGVLTLSADSAKGLERNAVRFAAALRSMPADRFAQVCWTSNRVKSTGRHRLAIVAADRDAALARLRAGAETGVAGQVRVGWLFTGQGSQFAGMARRLDADSGAFRRALRTVDAAMAGPLGRSVRALLLDDTAHVDRTELAQPAVFAMEYALAQALADAGVRPAWVLGHSIGEFTAAVVAGVLDLADACRLVVARGRAMQRLPEGGGMLAVRAPRDRVADLLAGEPEIAVAAENGPRDLVLAGASSALGRIRTALGERAVISKPLTVSHAFHSPLMTPMLAEFAVVAAECDYRAPALPVYSTVRGRRLAAEETMDAEYWVEHVGATVLFGDALAAAVATDPTHLVEIGPRRMLTPLVGRDLLPRCLAPSPGPTATGRELAETVAALYRDGLDPDWDHLYEPAQRVRRRLPGYDFSTEHRFWIEPTTLTPPATPAEDTTMDQMIALFREQNALLASLAAGATTEASAVPAPVAPARSAATPGQRGTGATATDIAPGGALDGPAAADVVRAECGRVSGYSVERLRDTETLTGALGFDSMMLADLFGGLMRKLPGVRIDPSWPSAATTLGDVVAYVTAQVAGEPGEGQRISATLPATAGHVVPEPAAGIAATRRAPSEPEAGAVTPEYRIADFPEVRAIEDRLTGAAALGLDNPYFLVNDGVTRDTSMIDGVPVLNFSSYNYLGLSGHPAVVAAVQDAVARYGSSCSASRVLSGEKPVHRELEAELAALLGTEDAIALVGGHSTNVTIIGHLVGPDDLVIHDSLAHDSILQGCVLSGATRRPFPHNDHAALDRLLDELRPRYRRVLILIEGVYSQDGDIPDLPAIIEIKKRHRALLMIDEAHSIGVLGAHGGGIGEHFGVDRGDVELWSGTMSKALAGCGGYVAGSAELIRFLKYTTPGFVYSVGMTPMNAAASAAAIRQLRADPTPLRRLRDNARLFLRLARAAGIDTGDSADTPIIPCIVGDSLRTMRLSNTLLRRGVNVNPIIYPAVPEDLARLRFFVTACHTEAQIRETVAVLAEELAA</sequence>
<evidence type="ECO:0000256" key="4">
    <source>
        <dbReference type="ARBA" id="ARBA00022679"/>
    </source>
</evidence>
<dbReference type="InterPro" id="IPR020841">
    <property type="entry name" value="PKS_Beta-ketoAc_synthase_dom"/>
</dbReference>
<dbReference type="InterPro" id="IPR016036">
    <property type="entry name" value="Malonyl_transacylase_ACP-bd"/>
</dbReference>
<evidence type="ECO:0000256" key="3">
    <source>
        <dbReference type="ARBA" id="ARBA00022553"/>
    </source>
</evidence>
<keyword evidence="4" id="KW-0808">Transferase</keyword>
<dbReference type="GO" id="GO:0004315">
    <property type="term" value="F:3-oxoacyl-[acyl-carrier-protein] synthase activity"/>
    <property type="evidence" value="ECO:0007669"/>
    <property type="project" value="InterPro"/>
</dbReference>
<organism evidence="9 10">
    <name type="scientific">Nocardia neocaledoniensis</name>
    <dbReference type="NCBI Taxonomy" id="236511"/>
    <lineage>
        <taxon>Bacteria</taxon>
        <taxon>Bacillati</taxon>
        <taxon>Actinomycetota</taxon>
        <taxon>Actinomycetes</taxon>
        <taxon>Mycobacteriales</taxon>
        <taxon>Nocardiaceae</taxon>
        <taxon>Nocardia</taxon>
    </lineage>
</organism>
<dbReference type="EMBL" id="QGTL01000001">
    <property type="protein sequence ID" value="PWV81006.1"/>
    <property type="molecule type" value="Genomic_DNA"/>
</dbReference>
<dbReference type="SMART" id="SM00825">
    <property type="entry name" value="PKS_KS"/>
    <property type="match status" value="1"/>
</dbReference>
<keyword evidence="6" id="KW-0511">Multifunctional enzyme</keyword>
<dbReference type="SUPFAM" id="SSF47336">
    <property type="entry name" value="ACP-like"/>
    <property type="match status" value="1"/>
</dbReference>
<dbReference type="Pfam" id="PF02801">
    <property type="entry name" value="Ketoacyl-synt_C"/>
    <property type="match status" value="1"/>
</dbReference>
<dbReference type="InterPro" id="IPR014030">
    <property type="entry name" value="Ketoacyl_synth_N"/>
</dbReference>
<comment type="caution">
    <text evidence="9">The sequence shown here is derived from an EMBL/GenBank/DDBJ whole genome shotgun (WGS) entry which is preliminary data.</text>
</comment>
<dbReference type="InterPro" id="IPR036736">
    <property type="entry name" value="ACP-like_sf"/>
</dbReference>
<name>A0A317NZY2_9NOCA</name>
<dbReference type="Gene3D" id="3.90.1150.10">
    <property type="entry name" value="Aspartate Aminotransferase, domain 1"/>
    <property type="match status" value="1"/>
</dbReference>
<dbReference type="SMART" id="SM00827">
    <property type="entry name" value="PKS_AT"/>
    <property type="match status" value="1"/>
</dbReference>
<keyword evidence="5" id="KW-0663">Pyridoxal phosphate</keyword>
<dbReference type="Gene3D" id="1.10.1200.10">
    <property type="entry name" value="ACP-like"/>
    <property type="match status" value="1"/>
</dbReference>
<dbReference type="Gene3D" id="3.30.70.3290">
    <property type="match status" value="1"/>
</dbReference>
<dbReference type="Pfam" id="PF00109">
    <property type="entry name" value="ketoacyl-synt"/>
    <property type="match status" value="1"/>
</dbReference>
<evidence type="ECO:0000256" key="2">
    <source>
        <dbReference type="ARBA" id="ARBA00022450"/>
    </source>
</evidence>
<dbReference type="PANTHER" id="PTHR43775:SF37">
    <property type="entry name" value="SI:DKEY-61P9.11"/>
    <property type="match status" value="1"/>
</dbReference>
<feature type="region of interest" description="Disordered" evidence="7">
    <location>
        <begin position="900"/>
        <end position="923"/>
    </location>
</feature>
<dbReference type="InterPro" id="IPR018201">
    <property type="entry name" value="Ketoacyl_synth_AS"/>
</dbReference>
<protein>
    <submittedName>
        <fullName evidence="9">8-amino-7-oxononanoate synthase</fullName>
    </submittedName>
</protein>
<dbReference type="Pfam" id="PF00155">
    <property type="entry name" value="Aminotran_1_2"/>
    <property type="match status" value="1"/>
</dbReference>
<dbReference type="InterPro" id="IPR016039">
    <property type="entry name" value="Thiolase-like"/>
</dbReference>
<dbReference type="InterPro" id="IPR014031">
    <property type="entry name" value="Ketoacyl_synth_C"/>
</dbReference>
<dbReference type="InterPro" id="IPR015422">
    <property type="entry name" value="PyrdxlP-dep_Trfase_small"/>
</dbReference>
<dbReference type="GO" id="GO:0006633">
    <property type="term" value="P:fatty acid biosynthetic process"/>
    <property type="evidence" value="ECO:0007669"/>
    <property type="project" value="InterPro"/>
</dbReference>
<dbReference type="InterPro" id="IPR050091">
    <property type="entry name" value="PKS_NRPS_Biosynth_Enz"/>
</dbReference>
<reference evidence="9 10" key="1">
    <citation type="submission" date="2018-05" db="EMBL/GenBank/DDBJ databases">
        <title>Genomic Encyclopedia of Type Strains, Phase IV (KMG-IV): sequencing the most valuable type-strain genomes for metagenomic binning, comparative biology and taxonomic classification.</title>
        <authorList>
            <person name="Goeker M."/>
        </authorList>
    </citation>
    <scope>NUCLEOTIDE SEQUENCE [LARGE SCALE GENOMIC DNA]</scope>
    <source>
        <strain evidence="9 10">DSM 44717</strain>
    </source>
</reference>
<dbReference type="PROSITE" id="PS00606">
    <property type="entry name" value="KS3_1"/>
    <property type="match status" value="1"/>
</dbReference>
<dbReference type="Gene3D" id="3.40.47.10">
    <property type="match status" value="1"/>
</dbReference>
<dbReference type="PANTHER" id="PTHR43775">
    <property type="entry name" value="FATTY ACID SYNTHASE"/>
    <property type="match status" value="1"/>
</dbReference>
<dbReference type="InterPro" id="IPR004839">
    <property type="entry name" value="Aminotransferase_I/II_large"/>
</dbReference>
<dbReference type="PROSITE" id="PS52004">
    <property type="entry name" value="KS3_2"/>
    <property type="match status" value="1"/>
</dbReference>
<dbReference type="InterPro" id="IPR016035">
    <property type="entry name" value="Acyl_Trfase/lysoPLipase"/>
</dbReference>
<keyword evidence="10" id="KW-1185">Reference proteome</keyword>
<dbReference type="RefSeq" id="WP_110035610.1">
    <property type="nucleotide sequence ID" value="NZ_QGTL01000001.1"/>
</dbReference>
<dbReference type="InterPro" id="IPR015424">
    <property type="entry name" value="PyrdxlP-dep_Trfase"/>
</dbReference>
<dbReference type="InterPro" id="IPR009081">
    <property type="entry name" value="PP-bd_ACP"/>
</dbReference>
<dbReference type="CDD" id="cd00833">
    <property type="entry name" value="PKS"/>
    <property type="match status" value="1"/>
</dbReference>